<dbReference type="RefSeq" id="WP_053924506.1">
    <property type="nucleotide sequence ID" value="NZ_LGKG01000135.1"/>
</dbReference>
<dbReference type="EMBL" id="LGKG01000135">
    <property type="protein sequence ID" value="KPC62922.1"/>
    <property type="molecule type" value="Genomic_DNA"/>
</dbReference>
<dbReference type="InterPro" id="IPR007076">
    <property type="entry name" value="TfoX_N"/>
</dbReference>
<gene>
    <name evidence="2" type="ORF">ADL29_17085</name>
</gene>
<feature type="domain" description="TfoX N-terminal" evidence="1">
    <location>
        <begin position="15"/>
        <end position="101"/>
    </location>
</feature>
<accession>A0A0N0GZP8</accession>
<evidence type="ECO:0000313" key="2">
    <source>
        <dbReference type="EMBL" id="KPC62922.1"/>
    </source>
</evidence>
<protein>
    <recommendedName>
        <fullName evidence="1">TfoX N-terminal domain-containing protein</fullName>
    </recommendedName>
</protein>
<dbReference type="SUPFAM" id="SSF159894">
    <property type="entry name" value="YgaC/TfoX-N like"/>
    <property type="match status" value="1"/>
</dbReference>
<dbReference type="Gene3D" id="3.30.1460.30">
    <property type="entry name" value="YgaC/TfoX-N like chaperone"/>
    <property type="match status" value="1"/>
</dbReference>
<dbReference type="PATRIC" id="fig|66876.3.peg.3733"/>
<reference evidence="3" key="1">
    <citation type="submission" date="2015-07" db="EMBL/GenBank/DDBJ databases">
        <authorList>
            <person name="Ju K.-S."/>
            <person name="Doroghazi J.R."/>
            <person name="Metcalf W.W."/>
        </authorList>
    </citation>
    <scope>NUCLEOTIDE SEQUENCE [LARGE SCALE GENOMIC DNA]</scope>
    <source>
        <strain evidence="3">NRRL ISP-5002</strain>
    </source>
</reference>
<dbReference type="AlphaFoldDB" id="A0A0N0GZP8"/>
<keyword evidence="3" id="KW-1185">Reference proteome</keyword>
<dbReference type="Pfam" id="PF04993">
    <property type="entry name" value="TfoX_N"/>
    <property type="match status" value="1"/>
</dbReference>
<proteinExistence type="predicted"/>
<organism evidence="2 3">
    <name type="scientific">Streptomyces chattanoogensis</name>
    <dbReference type="NCBI Taxonomy" id="66876"/>
    <lineage>
        <taxon>Bacteria</taxon>
        <taxon>Bacillati</taxon>
        <taxon>Actinomycetota</taxon>
        <taxon>Actinomycetes</taxon>
        <taxon>Kitasatosporales</taxon>
        <taxon>Streptomycetaceae</taxon>
        <taxon>Streptomyces</taxon>
    </lineage>
</organism>
<evidence type="ECO:0000259" key="1">
    <source>
        <dbReference type="Pfam" id="PF04993"/>
    </source>
</evidence>
<dbReference type="Proteomes" id="UP000037982">
    <property type="component" value="Unassembled WGS sequence"/>
</dbReference>
<name>A0A0N0GZP8_9ACTN</name>
<sequence length="108" mass="11783">MAYDEALAERVRERLETDGAVAEKKMFGALTFLLQGNTLGGVEGDDLFLRVAQEDMTDALARPGARPFEVKGRVSKGWVYVAGEALDDDALDEWLQVALDATAELPPK</sequence>
<comment type="caution">
    <text evidence="2">The sequence shown here is derived from an EMBL/GenBank/DDBJ whole genome shotgun (WGS) entry which is preliminary data.</text>
</comment>
<evidence type="ECO:0000313" key="3">
    <source>
        <dbReference type="Proteomes" id="UP000037982"/>
    </source>
</evidence>